<feature type="domain" description="Myb-like" evidence="2">
    <location>
        <begin position="193"/>
        <end position="241"/>
    </location>
</feature>
<dbReference type="GO" id="GO:0005634">
    <property type="term" value="C:nucleus"/>
    <property type="evidence" value="ECO:0000318"/>
    <property type="project" value="GO_Central"/>
</dbReference>
<reference evidence="3 4" key="1">
    <citation type="journal article" date="2006" name="Nature">
        <title>Global trends of whole-genome duplications revealed by the ciliate Paramecium tetraurelia.</title>
        <authorList>
            <consortium name="Genoscope"/>
            <person name="Aury J.-M."/>
            <person name="Jaillon O."/>
            <person name="Duret L."/>
            <person name="Noel B."/>
            <person name="Jubin C."/>
            <person name="Porcel B.M."/>
            <person name="Segurens B."/>
            <person name="Daubin V."/>
            <person name="Anthouard V."/>
            <person name="Aiach N."/>
            <person name="Arnaiz O."/>
            <person name="Billaut A."/>
            <person name="Beisson J."/>
            <person name="Blanc I."/>
            <person name="Bouhouche K."/>
            <person name="Camara F."/>
            <person name="Duharcourt S."/>
            <person name="Guigo R."/>
            <person name="Gogendeau D."/>
            <person name="Katinka M."/>
            <person name="Keller A.-M."/>
            <person name="Kissmehl R."/>
            <person name="Klotz C."/>
            <person name="Koll F."/>
            <person name="Le Moue A."/>
            <person name="Lepere C."/>
            <person name="Malinsky S."/>
            <person name="Nowacki M."/>
            <person name="Nowak J.K."/>
            <person name="Plattner H."/>
            <person name="Poulain J."/>
            <person name="Ruiz F."/>
            <person name="Serrano V."/>
            <person name="Zagulski M."/>
            <person name="Dessen P."/>
            <person name="Betermier M."/>
            <person name="Weissenbach J."/>
            <person name="Scarpelli C."/>
            <person name="Schachter V."/>
            <person name="Sperling L."/>
            <person name="Meyer E."/>
            <person name="Cohen J."/>
            <person name="Wincker P."/>
        </authorList>
    </citation>
    <scope>NUCLEOTIDE SEQUENCE [LARGE SCALE GENOMIC DNA]</scope>
    <source>
        <strain evidence="3 4">Stock d4-2</strain>
    </source>
</reference>
<sequence>MNCDGRVEGNSKRILILLFDGFSCKILIQFYHSIYLKYSTNFDTQQQNAFSIYVIKNSWIINKIYQNRFFSIFKSFWFDEYCVNKINLISTLLFFQYMQSTDFLGVQPNFLQTHCMTAQQQLTEFPFENAQEEIQIIESVETFNFEGDNAPNDYYNPIQKLPLKKPRKRRRRQVIHDRRRRRPTTKKINRKHQPIPFNYVEDRQILLQVLELGPKFYKIAKSFPSRTLSMVKNRYYKTLRFQWDAILGQAYGHLNASDREMENQHSMDCLQELSDENIYSQILF</sequence>
<evidence type="ECO:0000259" key="2">
    <source>
        <dbReference type="SMART" id="SM00717"/>
    </source>
</evidence>
<dbReference type="EMBL" id="CT868496">
    <property type="protein sequence ID" value="CAK84268.1"/>
    <property type="molecule type" value="Genomic_DNA"/>
</dbReference>
<dbReference type="GO" id="GO:0000981">
    <property type="term" value="F:DNA-binding transcription factor activity, RNA polymerase II-specific"/>
    <property type="evidence" value="ECO:0000318"/>
    <property type="project" value="GO_Central"/>
</dbReference>
<name>A0DMK1_PARTE</name>
<dbReference type="SMART" id="SM00717">
    <property type="entry name" value="SANT"/>
    <property type="match status" value="1"/>
</dbReference>
<dbReference type="CDD" id="cd00167">
    <property type="entry name" value="SANT"/>
    <property type="match status" value="1"/>
</dbReference>
<accession>A0DMK1</accession>
<evidence type="ECO:0000313" key="3">
    <source>
        <dbReference type="EMBL" id="CAK84268.1"/>
    </source>
</evidence>
<protein>
    <recommendedName>
        <fullName evidence="2">Myb-like domain-containing protein</fullName>
    </recommendedName>
</protein>
<gene>
    <name evidence="3" type="ORF">GSPATT00018486001</name>
</gene>
<dbReference type="Proteomes" id="UP000000600">
    <property type="component" value="Unassembled WGS sequence"/>
</dbReference>
<dbReference type="InterPro" id="IPR001005">
    <property type="entry name" value="SANT/Myb"/>
</dbReference>
<dbReference type="Pfam" id="PF00249">
    <property type="entry name" value="Myb_DNA-binding"/>
    <property type="match status" value="1"/>
</dbReference>
<organism evidence="3 4">
    <name type="scientific">Paramecium tetraurelia</name>
    <dbReference type="NCBI Taxonomy" id="5888"/>
    <lineage>
        <taxon>Eukaryota</taxon>
        <taxon>Sar</taxon>
        <taxon>Alveolata</taxon>
        <taxon>Ciliophora</taxon>
        <taxon>Intramacronucleata</taxon>
        <taxon>Oligohymenophorea</taxon>
        <taxon>Peniculida</taxon>
        <taxon>Parameciidae</taxon>
        <taxon>Paramecium</taxon>
    </lineage>
</organism>
<dbReference type="GeneID" id="5037450"/>
<evidence type="ECO:0000256" key="1">
    <source>
        <dbReference type="SAM" id="MobiDB-lite"/>
    </source>
</evidence>
<dbReference type="InterPro" id="IPR009057">
    <property type="entry name" value="Homeodomain-like_sf"/>
</dbReference>
<dbReference type="Gene3D" id="1.10.10.60">
    <property type="entry name" value="Homeodomain-like"/>
    <property type="match status" value="1"/>
</dbReference>
<dbReference type="KEGG" id="ptm:GSPATT00018486001"/>
<dbReference type="OrthoDB" id="301088at2759"/>
<dbReference type="OMA" id="RRQVIHD"/>
<dbReference type="InParanoid" id="A0DMK1"/>
<dbReference type="SUPFAM" id="SSF46689">
    <property type="entry name" value="Homeodomain-like"/>
    <property type="match status" value="1"/>
</dbReference>
<dbReference type="AlphaFoldDB" id="A0DMK1"/>
<keyword evidence="4" id="KW-1185">Reference proteome</keyword>
<feature type="region of interest" description="Disordered" evidence="1">
    <location>
        <begin position="165"/>
        <end position="191"/>
    </location>
</feature>
<dbReference type="GO" id="GO:0006355">
    <property type="term" value="P:regulation of DNA-templated transcription"/>
    <property type="evidence" value="ECO:0000318"/>
    <property type="project" value="GO_Central"/>
</dbReference>
<proteinExistence type="predicted"/>
<evidence type="ECO:0000313" key="4">
    <source>
        <dbReference type="Proteomes" id="UP000000600"/>
    </source>
</evidence>
<dbReference type="RefSeq" id="XP_001451665.1">
    <property type="nucleotide sequence ID" value="XM_001451628.2"/>
</dbReference>
<dbReference type="HOGENOM" id="CLU_085559_0_0_1"/>
<dbReference type="GO" id="GO:0000978">
    <property type="term" value="F:RNA polymerase II cis-regulatory region sequence-specific DNA binding"/>
    <property type="evidence" value="ECO:0000318"/>
    <property type="project" value="GO_Central"/>
</dbReference>